<accession>A0ABU0RAA0</accession>
<sequence length="114" mass="12205">MQRIHYAGHDFFTGNELADAVVEYACLLAEAGRYATIDVPTTAGDGGSTSARLLLGPSMPVATESVQGPSVELVDEAALSGLRDAAQRLRTPTAVRLNVSRRPLTMVDEYDVRL</sequence>
<dbReference type="EMBL" id="JAUSYY010000001">
    <property type="protein sequence ID" value="MDQ0894667.1"/>
    <property type="molecule type" value="Genomic_DNA"/>
</dbReference>
<keyword evidence="2" id="KW-1185">Reference proteome</keyword>
<proteinExistence type="predicted"/>
<name>A0ABU0RAA0_9MICO</name>
<evidence type="ECO:0000313" key="2">
    <source>
        <dbReference type="Proteomes" id="UP001239083"/>
    </source>
</evidence>
<evidence type="ECO:0000313" key="1">
    <source>
        <dbReference type="EMBL" id="MDQ0894667.1"/>
    </source>
</evidence>
<gene>
    <name evidence="1" type="ORF">QFZ26_002222</name>
</gene>
<dbReference type="RefSeq" id="WP_307042091.1">
    <property type="nucleotide sequence ID" value="NZ_JAUSYY010000001.1"/>
</dbReference>
<comment type="caution">
    <text evidence="1">The sequence shown here is derived from an EMBL/GenBank/DDBJ whole genome shotgun (WGS) entry which is preliminary data.</text>
</comment>
<reference evidence="1 2" key="1">
    <citation type="submission" date="2023-07" db="EMBL/GenBank/DDBJ databases">
        <title>Comparative genomics of wheat-associated soil bacteria to identify genetic determinants of phenazine resistance.</title>
        <authorList>
            <person name="Mouncey N."/>
        </authorList>
    </citation>
    <scope>NUCLEOTIDE SEQUENCE [LARGE SCALE GENOMIC DNA]</scope>
    <source>
        <strain evidence="1 2">V3I3</strain>
    </source>
</reference>
<dbReference type="Proteomes" id="UP001239083">
    <property type="component" value="Unassembled WGS sequence"/>
</dbReference>
<organism evidence="1 2">
    <name type="scientific">Agromyces ramosus</name>
    <dbReference type="NCBI Taxonomy" id="33879"/>
    <lineage>
        <taxon>Bacteria</taxon>
        <taxon>Bacillati</taxon>
        <taxon>Actinomycetota</taxon>
        <taxon>Actinomycetes</taxon>
        <taxon>Micrococcales</taxon>
        <taxon>Microbacteriaceae</taxon>
        <taxon>Agromyces</taxon>
    </lineage>
</organism>
<protein>
    <submittedName>
        <fullName evidence="1">Uncharacterized protein</fullName>
    </submittedName>
</protein>